<comment type="caution">
    <text evidence="1">The sequence shown here is derived from an EMBL/GenBank/DDBJ whole genome shotgun (WGS) entry which is preliminary data.</text>
</comment>
<accession>A0A2W0ELD9</accession>
<dbReference type="EMBL" id="PDLL01000625">
    <property type="protein sequence ID" value="PYY66985.1"/>
    <property type="molecule type" value="Genomic_DNA"/>
</dbReference>
<dbReference type="Gene3D" id="3.40.190.290">
    <property type="match status" value="1"/>
</dbReference>
<dbReference type="AlphaFoldDB" id="A0A2W0ELD9"/>
<evidence type="ECO:0000313" key="2">
    <source>
        <dbReference type="Proteomes" id="UP000247437"/>
    </source>
</evidence>
<dbReference type="Proteomes" id="UP000247437">
    <property type="component" value="Unassembled WGS sequence"/>
</dbReference>
<dbReference type="SUPFAM" id="SSF53850">
    <property type="entry name" value="Periplasmic binding protein-like II"/>
    <property type="match status" value="1"/>
</dbReference>
<organism evidence="1 2">
    <name type="scientific">Pseudomonas jessenii</name>
    <dbReference type="NCBI Taxonomy" id="77298"/>
    <lineage>
        <taxon>Bacteria</taxon>
        <taxon>Pseudomonadati</taxon>
        <taxon>Pseudomonadota</taxon>
        <taxon>Gammaproteobacteria</taxon>
        <taxon>Pseudomonadales</taxon>
        <taxon>Pseudomonadaceae</taxon>
        <taxon>Pseudomonas</taxon>
    </lineage>
</organism>
<gene>
    <name evidence="1" type="ORF">CRX42_29410</name>
</gene>
<sequence length="62" mass="7066">ARQLEEGRLCEVLKAVPPPGMPMTALYPPHRQLSRRVRVFVDWLVELCAQPGNDFYRKDSAG</sequence>
<protein>
    <submittedName>
        <fullName evidence="1">LysR family transcriptional regulator</fullName>
    </submittedName>
</protein>
<feature type="non-terminal residue" evidence="1">
    <location>
        <position position="1"/>
    </location>
</feature>
<reference evidence="1 2" key="1">
    <citation type="journal article" date="2018" name="Appl. Microbiol. Biotechnol.">
        <title>Characterization of the caprolactam degradation pathway in Pseudomonas jessenii using mass spectrometry-based proteomics.</title>
        <authorList>
            <person name="Otzen M."/>
            <person name="Palacio C."/>
            <person name="Janssen D.B."/>
        </authorList>
    </citation>
    <scope>NUCLEOTIDE SEQUENCE [LARGE SCALE GENOMIC DNA]</scope>
    <source>
        <strain evidence="1 2">GO3</strain>
    </source>
</reference>
<evidence type="ECO:0000313" key="1">
    <source>
        <dbReference type="EMBL" id="PYY66985.1"/>
    </source>
</evidence>
<name>A0A2W0ELD9_PSEJE</name>
<proteinExistence type="predicted"/>